<reference evidence="3" key="2">
    <citation type="submission" date="2020-09" db="EMBL/GenBank/DDBJ databases">
        <authorList>
            <person name="Sun Q."/>
            <person name="Zhou Y."/>
        </authorList>
    </citation>
    <scope>NUCLEOTIDE SEQUENCE</scope>
    <source>
        <strain evidence="3">CGMCC 1.12214</strain>
    </source>
</reference>
<organism evidence="3 4">
    <name type="scientific">Alsobacter metallidurans</name>
    <dbReference type="NCBI Taxonomy" id="340221"/>
    <lineage>
        <taxon>Bacteria</taxon>
        <taxon>Pseudomonadati</taxon>
        <taxon>Pseudomonadota</taxon>
        <taxon>Alphaproteobacteria</taxon>
        <taxon>Hyphomicrobiales</taxon>
        <taxon>Alsobacteraceae</taxon>
        <taxon>Alsobacter</taxon>
    </lineage>
</organism>
<comment type="caution">
    <text evidence="3">The sequence shown here is derived from an EMBL/GenBank/DDBJ whole genome shotgun (WGS) entry which is preliminary data.</text>
</comment>
<reference evidence="3" key="1">
    <citation type="journal article" date="2014" name="Int. J. Syst. Evol. Microbiol.">
        <title>Complete genome sequence of Corynebacterium casei LMG S-19264T (=DSM 44701T), isolated from a smear-ripened cheese.</title>
        <authorList>
            <consortium name="US DOE Joint Genome Institute (JGI-PGF)"/>
            <person name="Walter F."/>
            <person name="Albersmeier A."/>
            <person name="Kalinowski J."/>
            <person name="Ruckert C."/>
        </authorList>
    </citation>
    <scope>NUCLEOTIDE SEQUENCE</scope>
    <source>
        <strain evidence="3">CGMCC 1.12214</strain>
    </source>
</reference>
<proteinExistence type="predicted"/>
<evidence type="ECO:0000256" key="2">
    <source>
        <dbReference type="SAM" id="SignalP"/>
    </source>
</evidence>
<feature type="signal peptide" evidence="2">
    <location>
        <begin position="1"/>
        <end position="21"/>
    </location>
</feature>
<keyword evidence="4" id="KW-1185">Reference proteome</keyword>
<name>A0A917I5M3_9HYPH</name>
<evidence type="ECO:0000313" key="3">
    <source>
        <dbReference type="EMBL" id="GGH13677.1"/>
    </source>
</evidence>
<feature type="chain" id="PRO_5036699978" evidence="2">
    <location>
        <begin position="22"/>
        <end position="129"/>
    </location>
</feature>
<accession>A0A917I5M3</accession>
<dbReference type="EMBL" id="BMES01000001">
    <property type="protein sequence ID" value="GGH13677.1"/>
    <property type="molecule type" value="Genomic_DNA"/>
</dbReference>
<feature type="region of interest" description="Disordered" evidence="1">
    <location>
        <begin position="108"/>
        <end position="129"/>
    </location>
</feature>
<gene>
    <name evidence="3" type="ORF">GCM10007036_12450</name>
</gene>
<protein>
    <submittedName>
        <fullName evidence="3">Uncharacterized protein</fullName>
    </submittedName>
</protein>
<dbReference type="Proteomes" id="UP000603912">
    <property type="component" value="Unassembled WGS sequence"/>
</dbReference>
<dbReference type="AlphaFoldDB" id="A0A917I5M3"/>
<keyword evidence="2" id="KW-0732">Signal</keyword>
<dbReference type="RefSeq" id="WP_188516803.1">
    <property type="nucleotide sequence ID" value="NZ_BMES01000001.1"/>
</dbReference>
<sequence>MKPAPIVLAALLASLALPTQAQQVPEHAMRYSRDRGGDCSAMIPYYGPAALWIGRIAAQRPMDVSSDRIFADRRVAESCFFTEIECRTWLARLQIDWAPRPGFAECQPGDYGVRRRGGRAPGSGPVIKP</sequence>
<evidence type="ECO:0000313" key="4">
    <source>
        <dbReference type="Proteomes" id="UP000603912"/>
    </source>
</evidence>
<evidence type="ECO:0000256" key="1">
    <source>
        <dbReference type="SAM" id="MobiDB-lite"/>
    </source>
</evidence>